<dbReference type="EMBL" id="BOQN01000139">
    <property type="protein sequence ID" value="GIM97293.1"/>
    <property type="molecule type" value="Genomic_DNA"/>
</dbReference>
<name>A0A919WBT8_9ACTN</name>
<protein>
    <submittedName>
        <fullName evidence="3">Uncharacterized protein</fullName>
    </submittedName>
</protein>
<evidence type="ECO:0000313" key="3">
    <source>
        <dbReference type="EMBL" id="GIM97293.1"/>
    </source>
</evidence>
<feature type="transmembrane region" description="Helical" evidence="2">
    <location>
        <begin position="98"/>
        <end position="118"/>
    </location>
</feature>
<keyword evidence="4" id="KW-1185">Reference proteome</keyword>
<evidence type="ECO:0000256" key="2">
    <source>
        <dbReference type="SAM" id="Phobius"/>
    </source>
</evidence>
<feature type="compositionally biased region" description="Pro residues" evidence="1">
    <location>
        <begin position="200"/>
        <end position="216"/>
    </location>
</feature>
<keyword evidence="2" id="KW-0472">Membrane</keyword>
<dbReference type="Proteomes" id="UP000677082">
    <property type="component" value="Unassembled WGS sequence"/>
</dbReference>
<accession>A0A919WBT8</accession>
<feature type="compositionally biased region" description="Pro residues" evidence="1">
    <location>
        <begin position="238"/>
        <end position="279"/>
    </location>
</feature>
<dbReference type="AlphaFoldDB" id="A0A919WBT8"/>
<feature type="compositionally biased region" description="Pro residues" evidence="1">
    <location>
        <begin position="285"/>
        <end position="303"/>
    </location>
</feature>
<sequence>MTVPSFATPAPRVRPGTVSAATYLLYAVAALEIINAILTFATLGPVTDAISDVYADTTLSDSADTIITAFYAGGAVVNLLLGALFAVLGAFDSRGKNWARILTWVFGGIALCCVGAGLGSSSISGSLETSADTAGGPTPEEVQRRLDEALPSWFTPVGTTITVIVLIALLAVIILLALPKSNEFFRKQPAADQWGQPGQAYPPYPGQPPAYPPPAAPWGQPGQPAPGLPSYPGQQAPDQPPYPGQQPPPHQPPYPGQQPPDQPPYPGQPGPGQQSPPAPGQGTPPANPNPWGDQPPNPPTDRS</sequence>
<feature type="transmembrane region" description="Helical" evidence="2">
    <location>
        <begin position="153"/>
        <end position="178"/>
    </location>
</feature>
<evidence type="ECO:0000256" key="1">
    <source>
        <dbReference type="SAM" id="MobiDB-lite"/>
    </source>
</evidence>
<feature type="region of interest" description="Disordered" evidence="1">
    <location>
        <begin position="193"/>
        <end position="303"/>
    </location>
</feature>
<reference evidence="3 4" key="1">
    <citation type="submission" date="2021-03" db="EMBL/GenBank/DDBJ databases">
        <title>Whole genome shotgun sequence of Actinoplanes toevensis NBRC 105298.</title>
        <authorList>
            <person name="Komaki H."/>
            <person name="Tamura T."/>
        </authorList>
    </citation>
    <scope>NUCLEOTIDE SEQUENCE [LARGE SCALE GENOMIC DNA]</scope>
    <source>
        <strain evidence="3 4">NBRC 105298</strain>
    </source>
</reference>
<organism evidence="3 4">
    <name type="scientific">Paractinoplanes toevensis</name>
    <dbReference type="NCBI Taxonomy" id="571911"/>
    <lineage>
        <taxon>Bacteria</taxon>
        <taxon>Bacillati</taxon>
        <taxon>Actinomycetota</taxon>
        <taxon>Actinomycetes</taxon>
        <taxon>Micromonosporales</taxon>
        <taxon>Micromonosporaceae</taxon>
        <taxon>Paractinoplanes</taxon>
    </lineage>
</organism>
<keyword evidence="2" id="KW-0812">Transmembrane</keyword>
<comment type="caution">
    <text evidence="3">The sequence shown here is derived from an EMBL/GenBank/DDBJ whole genome shotgun (WGS) entry which is preliminary data.</text>
</comment>
<evidence type="ECO:0000313" key="4">
    <source>
        <dbReference type="Proteomes" id="UP000677082"/>
    </source>
</evidence>
<feature type="transmembrane region" description="Helical" evidence="2">
    <location>
        <begin position="66"/>
        <end position="91"/>
    </location>
</feature>
<feature type="transmembrane region" description="Helical" evidence="2">
    <location>
        <begin position="21"/>
        <end position="46"/>
    </location>
</feature>
<gene>
    <name evidence="3" type="ORF">Ato02nite_090860</name>
</gene>
<keyword evidence="2" id="KW-1133">Transmembrane helix</keyword>
<proteinExistence type="predicted"/>